<gene>
    <name evidence="2" type="ORF">CcCBS67573_g00138</name>
</gene>
<dbReference type="GO" id="GO:0005737">
    <property type="term" value="C:cytoplasm"/>
    <property type="evidence" value="ECO:0007669"/>
    <property type="project" value="InterPro"/>
</dbReference>
<feature type="active site" evidence="1">
    <location>
        <position position="176"/>
    </location>
</feature>
<accession>A0A507FT47</accession>
<proteinExistence type="predicted"/>
<protein>
    <recommendedName>
        <fullName evidence="4">Vasohibin</fullName>
    </recommendedName>
</protein>
<dbReference type="InterPro" id="IPR028131">
    <property type="entry name" value="VASH1"/>
</dbReference>
<evidence type="ECO:0008006" key="4">
    <source>
        <dbReference type="Google" id="ProtNLM"/>
    </source>
</evidence>
<dbReference type="PANTHER" id="PTHR15750:SF2">
    <property type="entry name" value="VASOHIBIN"/>
    <property type="match status" value="1"/>
</dbReference>
<dbReference type="OrthoDB" id="9974232at2759"/>
<reference evidence="2 3" key="1">
    <citation type="journal article" date="2019" name="Sci. Rep.">
        <title>Comparative genomics of chytrid fungi reveal insights into the obligate biotrophic and pathogenic lifestyle of Synchytrium endobioticum.</title>
        <authorList>
            <person name="van de Vossenberg B.T.L.H."/>
            <person name="Warris S."/>
            <person name="Nguyen H.D.T."/>
            <person name="van Gent-Pelzer M.P.E."/>
            <person name="Joly D.L."/>
            <person name="van de Geest H.C."/>
            <person name="Bonants P.J.M."/>
            <person name="Smith D.S."/>
            <person name="Levesque C.A."/>
            <person name="van der Lee T.A.J."/>
        </authorList>
    </citation>
    <scope>NUCLEOTIDE SEQUENCE [LARGE SCALE GENOMIC DNA]</scope>
    <source>
        <strain evidence="2 3">CBS 675.73</strain>
    </source>
</reference>
<organism evidence="2 3">
    <name type="scientific">Chytriomyces confervae</name>
    <dbReference type="NCBI Taxonomy" id="246404"/>
    <lineage>
        <taxon>Eukaryota</taxon>
        <taxon>Fungi</taxon>
        <taxon>Fungi incertae sedis</taxon>
        <taxon>Chytridiomycota</taxon>
        <taxon>Chytridiomycota incertae sedis</taxon>
        <taxon>Chytridiomycetes</taxon>
        <taxon>Chytridiales</taxon>
        <taxon>Chytriomycetaceae</taxon>
        <taxon>Chytriomyces</taxon>
    </lineage>
</organism>
<evidence type="ECO:0000256" key="1">
    <source>
        <dbReference type="PIRSR" id="PIRSR628131-1"/>
    </source>
</evidence>
<comment type="caution">
    <text evidence="2">The sequence shown here is derived from an EMBL/GenBank/DDBJ whole genome shotgun (WGS) entry which is preliminary data.</text>
</comment>
<evidence type="ECO:0000313" key="3">
    <source>
        <dbReference type="Proteomes" id="UP000320333"/>
    </source>
</evidence>
<dbReference type="AlphaFoldDB" id="A0A507FT47"/>
<dbReference type="Proteomes" id="UP000320333">
    <property type="component" value="Unassembled WGS sequence"/>
</dbReference>
<dbReference type="PANTHER" id="PTHR15750">
    <property type="entry name" value="VASOHIBIN-1-LIKE ISOFORM X2"/>
    <property type="match status" value="1"/>
</dbReference>
<keyword evidence="3" id="KW-1185">Reference proteome</keyword>
<evidence type="ECO:0000313" key="2">
    <source>
        <dbReference type="EMBL" id="TPX78555.1"/>
    </source>
</evidence>
<name>A0A507FT47_9FUNG</name>
<dbReference type="EMBL" id="QEAP01000002">
    <property type="protein sequence ID" value="TPX78555.1"/>
    <property type="molecule type" value="Genomic_DNA"/>
</dbReference>
<sequence length="293" mass="32561">MQSVAPKHFDAYYASMWDKLEPLKCLAAAAPTREIEISLSSSTAKTHVNSEDAVIAPSFIQGNITTMEHTSDFSKEQDQILVDPLQNVKILVRGNRNVSKIYRIPKLPSVSGCIGDPGVVAALASIRKYTNDDEKYLDFLGYNHFGSLFQIRKGATGKHLMNLAAEIVRFGLPIKCLEAVVVAVYLSNDILEVDRYALSFKTRCEGSVYRHIVLAIKYKGKFGALGLSRRRDLMDKSVSFETLADLVEEYRKCYCSNFHSVAKVKVGMLIPHDHTKAAGFPWPDQIVKGASDP</sequence>
<feature type="active site" evidence="1">
    <location>
        <position position="228"/>
    </location>
</feature>
<feature type="active site" evidence="1">
    <location>
        <position position="211"/>
    </location>
</feature>
<dbReference type="STRING" id="246404.A0A507FT47"/>
<dbReference type="Pfam" id="PF14822">
    <property type="entry name" value="Vasohibin"/>
    <property type="match status" value="1"/>
</dbReference>